<organism evidence="1 2">
    <name type="scientific">Pocillopora damicornis</name>
    <name type="common">Cauliflower coral</name>
    <name type="synonym">Millepora damicornis</name>
    <dbReference type="NCBI Taxonomy" id="46731"/>
    <lineage>
        <taxon>Eukaryota</taxon>
        <taxon>Metazoa</taxon>
        <taxon>Cnidaria</taxon>
        <taxon>Anthozoa</taxon>
        <taxon>Hexacorallia</taxon>
        <taxon>Scleractinia</taxon>
        <taxon>Astrocoeniina</taxon>
        <taxon>Pocilloporidae</taxon>
        <taxon>Pocillopora</taxon>
    </lineage>
</organism>
<dbReference type="InterPro" id="IPR010662">
    <property type="entry name" value="RBBP9/YdeN"/>
</dbReference>
<accession>A0A3M6UZ72</accession>
<reference evidence="1 2" key="1">
    <citation type="journal article" date="2018" name="Sci. Rep.">
        <title>Comparative analysis of the Pocillopora damicornis genome highlights role of immune system in coral evolution.</title>
        <authorList>
            <person name="Cunning R."/>
            <person name="Bay R.A."/>
            <person name="Gillette P."/>
            <person name="Baker A.C."/>
            <person name="Traylor-Knowles N."/>
        </authorList>
    </citation>
    <scope>NUCLEOTIDE SEQUENCE [LARGE SCALE GENOMIC DNA]</scope>
    <source>
        <strain evidence="1">RSMAS</strain>
        <tissue evidence="1">Whole animal</tissue>
    </source>
</reference>
<name>A0A3M6UZ72_POCDA</name>
<dbReference type="OMA" id="NRPWEWE"/>
<dbReference type="AlphaFoldDB" id="A0A3M6UZ72"/>
<dbReference type="Pfam" id="PF06821">
    <property type="entry name" value="Ser_hydrolase"/>
    <property type="match status" value="1"/>
</dbReference>
<dbReference type="Proteomes" id="UP000275408">
    <property type="component" value="Unassembled WGS sequence"/>
</dbReference>
<dbReference type="PANTHER" id="PTHR15394">
    <property type="entry name" value="SERINE HYDROLASE RBBP9"/>
    <property type="match status" value="1"/>
</dbReference>
<keyword evidence="2" id="KW-1185">Reference proteome</keyword>
<evidence type="ECO:0008006" key="3">
    <source>
        <dbReference type="Google" id="ProtNLM"/>
    </source>
</evidence>
<dbReference type="SUPFAM" id="SSF53474">
    <property type="entry name" value="alpha/beta-Hydrolases"/>
    <property type="match status" value="1"/>
</dbReference>
<dbReference type="STRING" id="46731.A0A3M6UZ72"/>
<dbReference type="InterPro" id="IPR029058">
    <property type="entry name" value="AB_hydrolase_fold"/>
</dbReference>
<gene>
    <name evidence="1" type="ORF">pdam_00018839</name>
</gene>
<dbReference type="PANTHER" id="PTHR15394:SF3">
    <property type="entry name" value="SERINE HYDROLASE RBBP9"/>
    <property type="match status" value="1"/>
</dbReference>
<comment type="caution">
    <text evidence="1">The sequence shown here is derived from an EMBL/GenBank/DDBJ whole genome shotgun (WGS) entry which is preliminary data.</text>
</comment>
<proteinExistence type="predicted"/>
<dbReference type="EMBL" id="RCHS01000421">
    <property type="protein sequence ID" value="RMX58917.1"/>
    <property type="molecule type" value="Genomic_DNA"/>
</dbReference>
<sequence>MSQKRVVIVPGNGDGDVERSNWYGWLQNKLTEKDVECVLKNMPDPGIWIPFMEKQLNCNSNTVIVGHSSGAQAAIRYAENHCVLGLVLVSACVTDLGDPNEKASGYYNRPWEWEQIKHNTQWIIQFGSTDDPFIPFSEQKQVAEGTGAEFQQYSDKGHFMSMAFPELLKKLMEKLQGS</sequence>
<evidence type="ECO:0000313" key="1">
    <source>
        <dbReference type="EMBL" id="RMX58917.1"/>
    </source>
</evidence>
<protein>
    <recommendedName>
        <fullName evidence="3">Retinoblastoma-binding protein 9</fullName>
    </recommendedName>
</protein>
<dbReference type="Gene3D" id="3.40.50.1820">
    <property type="entry name" value="alpha/beta hydrolase"/>
    <property type="match status" value="1"/>
</dbReference>
<dbReference type="GO" id="GO:0016787">
    <property type="term" value="F:hydrolase activity"/>
    <property type="evidence" value="ECO:0007669"/>
    <property type="project" value="InterPro"/>
</dbReference>
<evidence type="ECO:0000313" key="2">
    <source>
        <dbReference type="Proteomes" id="UP000275408"/>
    </source>
</evidence>
<dbReference type="OrthoDB" id="2369073at2759"/>